<dbReference type="AlphaFoldDB" id="A0A364VE66"/>
<sequence length="307" mass="32839">MANIFTASYDANTIPVSEMVKDPTFIPEQTLEYLDGSFLENLLFRDGGSNAGAVAYREAAAPFLMHDAENVAEGAEIPVAGLQIGEAKTAIAQKNALAIRVSLEMIRRNSVDMVTKQQTALQNTMVSTGVKATLNAFNSAPIQTLAASAAWGAQGSDPVKDVLDAVELVQGATADRSGVEGLFNYNPSHLVLHPKKLTALLRNEQVQRFYVGDNAADNPVYRGVQNVSLFGLTVATSRWMNPEDVYVLESGVAGFISTEMPLQMTPLYEEGGASGSGGPQQTWRTDAFRSRVIAVDNPKAVVKITGA</sequence>
<name>A0A364VE66_9CORY</name>
<comment type="caution">
    <text evidence="1">The sequence shown here is derived from an EMBL/GenBank/DDBJ whole genome shotgun (WGS) entry which is preliminary data.</text>
</comment>
<proteinExistence type="predicted"/>
<evidence type="ECO:0000313" key="1">
    <source>
        <dbReference type="EMBL" id="RAV34918.1"/>
    </source>
</evidence>
<evidence type="ECO:0008006" key="3">
    <source>
        <dbReference type="Google" id="ProtNLM"/>
    </source>
</evidence>
<protein>
    <recommendedName>
        <fullName evidence="3">Major capsid protein</fullName>
    </recommendedName>
</protein>
<dbReference type="Gene3D" id="3.90.1690.10">
    <property type="entry name" value="phage-related protein like domain"/>
    <property type="match status" value="1"/>
</dbReference>
<dbReference type="Proteomes" id="UP000251047">
    <property type="component" value="Unassembled WGS sequence"/>
</dbReference>
<dbReference type="RefSeq" id="WP_112768634.1">
    <property type="nucleotide sequence ID" value="NZ_CP063191.1"/>
</dbReference>
<dbReference type="EMBL" id="PHQP01000003">
    <property type="protein sequence ID" value="RAV34918.1"/>
    <property type="molecule type" value="Genomic_DNA"/>
</dbReference>
<evidence type="ECO:0000313" key="2">
    <source>
        <dbReference type="Proteomes" id="UP000251047"/>
    </source>
</evidence>
<dbReference type="Pfam" id="PF25209">
    <property type="entry name" value="Phage_capsid_4"/>
    <property type="match status" value="1"/>
</dbReference>
<dbReference type="OrthoDB" id="4410359at2"/>
<dbReference type="InterPro" id="IPR053738">
    <property type="entry name" value="Lambda_capsid_assembly"/>
</dbReference>
<reference evidence="1 2" key="1">
    <citation type="journal article" date="2018" name="Syst. Appl. Microbiol.">
        <title>Corynebacterium heidelbergense sp. nov., isolated from the preen glands of Egyptian geese (Alopochen aegyptiacus).</title>
        <authorList>
            <person name="Braun M.S."/>
            <person name="Wang E."/>
            <person name="Zimmermann S."/>
            <person name="Wink M."/>
        </authorList>
    </citation>
    <scope>NUCLEOTIDE SEQUENCE [LARGE SCALE GENOMIC DNA]</scope>
    <source>
        <strain evidence="1 2">DSM 104638</strain>
    </source>
</reference>
<organism evidence="1 2">
    <name type="scientific">Corynebacterium heidelbergense</name>
    <dbReference type="NCBI Taxonomy" id="2055947"/>
    <lineage>
        <taxon>Bacteria</taxon>
        <taxon>Bacillati</taxon>
        <taxon>Actinomycetota</taxon>
        <taxon>Actinomycetes</taxon>
        <taxon>Mycobacteriales</taxon>
        <taxon>Corynebacteriaceae</taxon>
        <taxon>Corynebacterium</taxon>
    </lineage>
</organism>
<accession>A0A364VE66</accession>
<gene>
    <name evidence="1" type="ORF">CWC39_00845</name>
</gene>